<name>A0A9X9QWX5_NEISU</name>
<sequence>MNGKRRLKTGNLVFRRRFYQIFTESKGVLTEQYVLQQLITRQNNPLGKKTAS</sequence>
<evidence type="ECO:0000313" key="2">
    <source>
        <dbReference type="Proteomes" id="UP000626795"/>
    </source>
</evidence>
<protein>
    <submittedName>
        <fullName evidence="1">Uncharacterized protein</fullName>
    </submittedName>
</protein>
<dbReference type="EMBL" id="CABFLZ010000005">
    <property type="protein sequence ID" value="VTY03211.1"/>
    <property type="molecule type" value="Genomic_DNA"/>
</dbReference>
<dbReference type="AlphaFoldDB" id="A0A9X9QWX5"/>
<keyword evidence="2" id="KW-1185">Reference proteome</keyword>
<gene>
    <name evidence="1" type="ORF">ONOEEDHL_01816</name>
</gene>
<dbReference type="Proteomes" id="UP000626795">
    <property type="component" value="Unassembled WGS sequence"/>
</dbReference>
<accession>A0A9X9QWX5</accession>
<comment type="caution">
    <text evidence="1">The sequence shown here is derived from an EMBL/GenBank/DDBJ whole genome shotgun (WGS) entry which is preliminary data.</text>
</comment>
<proteinExistence type="predicted"/>
<evidence type="ECO:0000313" key="1">
    <source>
        <dbReference type="EMBL" id="VTY03211.1"/>
    </source>
</evidence>
<reference evidence="1" key="1">
    <citation type="submission" date="2019-05" db="EMBL/GenBank/DDBJ databases">
        <authorList>
            <person name="Hibberd M."/>
        </authorList>
    </citation>
    <scope>NUCLEOTIDE SEQUENCE</scope>
    <source>
        <strain evidence="1">Neisseria_subflava_BgEED23</strain>
    </source>
</reference>
<organism evidence="1 2">
    <name type="scientific">Neisseria subflava</name>
    <dbReference type="NCBI Taxonomy" id="28449"/>
    <lineage>
        <taxon>Bacteria</taxon>
        <taxon>Pseudomonadati</taxon>
        <taxon>Pseudomonadota</taxon>
        <taxon>Betaproteobacteria</taxon>
        <taxon>Neisseriales</taxon>
        <taxon>Neisseriaceae</taxon>
        <taxon>Neisseria</taxon>
    </lineage>
</organism>